<dbReference type="Proteomes" id="UP000515728">
    <property type="component" value="Chromosome"/>
</dbReference>
<accession>A0A7G7MFP8</accession>
<name>A0A7G7MFP8_9PSEU</name>
<dbReference type="AlphaFoldDB" id="A0A7G7MFP8"/>
<protein>
    <submittedName>
        <fullName evidence="2">Uncharacterized protein</fullName>
    </submittedName>
</protein>
<feature type="region of interest" description="Disordered" evidence="1">
    <location>
        <begin position="1"/>
        <end position="46"/>
    </location>
</feature>
<evidence type="ECO:0000313" key="2">
    <source>
        <dbReference type="EMBL" id="QNG51609.1"/>
    </source>
</evidence>
<dbReference type="EMBL" id="CP060131">
    <property type="protein sequence ID" value="QNG51609.1"/>
    <property type="molecule type" value="Genomic_DNA"/>
</dbReference>
<sequence>MPAPVAPGDPDPDPDPFCGGTAVHRPADDGGVLTPGSPAHADLTTT</sequence>
<gene>
    <name evidence="2" type="ORF">H6H00_26450</name>
</gene>
<keyword evidence="3" id="KW-1185">Reference proteome</keyword>
<dbReference type="RefSeq" id="WP_185718363.1">
    <property type="nucleotide sequence ID" value="NZ_BAAAWI010000001.1"/>
</dbReference>
<evidence type="ECO:0000313" key="3">
    <source>
        <dbReference type="Proteomes" id="UP000515728"/>
    </source>
</evidence>
<organism evidence="2 3">
    <name type="scientific">Pseudonocardia petroleophila</name>
    <dbReference type="NCBI Taxonomy" id="37331"/>
    <lineage>
        <taxon>Bacteria</taxon>
        <taxon>Bacillati</taxon>
        <taxon>Actinomycetota</taxon>
        <taxon>Actinomycetes</taxon>
        <taxon>Pseudonocardiales</taxon>
        <taxon>Pseudonocardiaceae</taxon>
        <taxon>Pseudonocardia</taxon>
    </lineage>
</organism>
<evidence type="ECO:0000256" key="1">
    <source>
        <dbReference type="SAM" id="MobiDB-lite"/>
    </source>
</evidence>
<reference evidence="2 3" key="1">
    <citation type="submission" date="2020-08" db="EMBL/GenBank/DDBJ databases">
        <authorList>
            <person name="Mo P."/>
        </authorList>
    </citation>
    <scope>NUCLEOTIDE SEQUENCE [LARGE SCALE GENOMIC DNA]</scope>
    <source>
        <strain evidence="2 3">CGMCC 4.1532</strain>
    </source>
</reference>
<proteinExistence type="predicted"/>
<dbReference type="KEGG" id="ppel:H6H00_26450"/>